<feature type="non-terminal residue" evidence="1">
    <location>
        <position position="1"/>
    </location>
</feature>
<gene>
    <name evidence="1" type="primary">ORF215828</name>
</gene>
<name>A0A0B7BWZ1_9EUPU</name>
<accession>A0A0B7BWZ1</accession>
<sequence length="63" mass="7182">VNSLVIYNGVFPQYKVLDTSRKNSSHWSPMIIKNVMHAPKQYSIIHAEQASWAIGPHTDWTTS</sequence>
<dbReference type="EMBL" id="HACG01050583">
    <property type="protein sequence ID" value="CEK97448.1"/>
    <property type="molecule type" value="Transcribed_RNA"/>
</dbReference>
<proteinExistence type="predicted"/>
<evidence type="ECO:0000313" key="1">
    <source>
        <dbReference type="EMBL" id="CEK97448.1"/>
    </source>
</evidence>
<dbReference type="AlphaFoldDB" id="A0A0B7BWZ1"/>
<protein>
    <submittedName>
        <fullName evidence="1">Uncharacterized protein</fullName>
    </submittedName>
</protein>
<reference evidence="1" key="1">
    <citation type="submission" date="2014-12" db="EMBL/GenBank/DDBJ databases">
        <title>Insight into the proteome of Arion vulgaris.</title>
        <authorList>
            <person name="Aradska J."/>
            <person name="Bulat T."/>
            <person name="Smidak R."/>
            <person name="Sarate P."/>
            <person name="Gangsoo J."/>
            <person name="Sialana F."/>
            <person name="Bilban M."/>
            <person name="Lubec G."/>
        </authorList>
    </citation>
    <scope>NUCLEOTIDE SEQUENCE</scope>
    <source>
        <tissue evidence="1">Skin</tissue>
    </source>
</reference>
<organism evidence="1">
    <name type="scientific">Arion vulgaris</name>
    <dbReference type="NCBI Taxonomy" id="1028688"/>
    <lineage>
        <taxon>Eukaryota</taxon>
        <taxon>Metazoa</taxon>
        <taxon>Spiralia</taxon>
        <taxon>Lophotrochozoa</taxon>
        <taxon>Mollusca</taxon>
        <taxon>Gastropoda</taxon>
        <taxon>Heterobranchia</taxon>
        <taxon>Euthyneura</taxon>
        <taxon>Panpulmonata</taxon>
        <taxon>Eupulmonata</taxon>
        <taxon>Stylommatophora</taxon>
        <taxon>Helicina</taxon>
        <taxon>Arionoidea</taxon>
        <taxon>Arionidae</taxon>
        <taxon>Arion</taxon>
    </lineage>
</organism>